<comment type="function">
    <text evidence="2">Functions as a ribosomal silencing factor. Interacts with ribosomal protein uL14 (rplN), blocking formation of intersubunit bridge B8. Prevents association of the 30S and 50S ribosomal subunits and the formation of functional ribosomes, thus repressing translation.</text>
</comment>
<dbReference type="Pfam" id="PF02410">
    <property type="entry name" value="RsfS"/>
    <property type="match status" value="1"/>
</dbReference>
<dbReference type="EMBL" id="VOWJ01000021">
    <property type="protein sequence ID" value="TXE88452.1"/>
    <property type="molecule type" value="Genomic_DNA"/>
</dbReference>
<dbReference type="NCBIfam" id="TIGR00090">
    <property type="entry name" value="rsfS_iojap_ybeB"/>
    <property type="match status" value="1"/>
</dbReference>
<keyword evidence="2" id="KW-0678">Repressor</keyword>
<comment type="subcellular location">
    <subcellularLocation>
        <location evidence="2">Cytoplasm</location>
    </subcellularLocation>
</comment>
<dbReference type="AlphaFoldDB" id="A0A5C7E5A9"/>
<comment type="similarity">
    <text evidence="1 2">Belongs to the Iojap/RsfS family.</text>
</comment>
<reference evidence="3 4" key="1">
    <citation type="submission" date="2019-07" db="EMBL/GenBank/DDBJ databases">
        <title>Rapid identification of Enteric Bacteria from Whole Genome Sequences (WGS) using Average Nucleotide Identity (ANI).</title>
        <authorList>
            <person name="Lane C."/>
        </authorList>
    </citation>
    <scope>NUCLEOTIDE SEQUENCE [LARGE SCALE GENOMIC DNA]</scope>
    <source>
        <strain evidence="3 4">2016D-0084</strain>
    </source>
</reference>
<dbReference type="HAMAP" id="MF_01477">
    <property type="entry name" value="Iojap_RsfS"/>
    <property type="match status" value="1"/>
</dbReference>
<sequence length="111" mass="13045">MQERIDNIVQILDDKKADLIETFNMQDKDYFVKFVVIATTMGERHALSLIDDLKTNLKSKGEEFLNIENSEEWTVLDLGDILIHLMSETYRAKYNIEEFLKSLNKESKNQE</sequence>
<dbReference type="SUPFAM" id="SSF81301">
    <property type="entry name" value="Nucleotidyltransferase"/>
    <property type="match status" value="1"/>
</dbReference>
<dbReference type="GO" id="GO:0043023">
    <property type="term" value="F:ribosomal large subunit binding"/>
    <property type="evidence" value="ECO:0007669"/>
    <property type="project" value="TreeGrafter"/>
</dbReference>
<evidence type="ECO:0000256" key="1">
    <source>
        <dbReference type="ARBA" id="ARBA00010574"/>
    </source>
</evidence>
<dbReference type="RefSeq" id="WP_147555475.1">
    <property type="nucleotide sequence ID" value="NZ_VOWJ01000021.1"/>
</dbReference>
<dbReference type="PANTHER" id="PTHR21043">
    <property type="entry name" value="IOJAP SUPERFAMILY ORTHOLOG"/>
    <property type="match status" value="1"/>
</dbReference>
<gene>
    <name evidence="2 3" type="primary">rsfS</name>
    <name evidence="3" type="ORF">FPD38_03925</name>
</gene>
<evidence type="ECO:0000313" key="3">
    <source>
        <dbReference type="EMBL" id="TXE88452.1"/>
    </source>
</evidence>
<dbReference type="InterPro" id="IPR004394">
    <property type="entry name" value="Iojap/RsfS/C7orf30"/>
</dbReference>
<dbReference type="GO" id="GO:0042256">
    <property type="term" value="P:cytosolic ribosome assembly"/>
    <property type="evidence" value="ECO:0007669"/>
    <property type="project" value="UniProtKB-UniRule"/>
</dbReference>
<evidence type="ECO:0000256" key="2">
    <source>
        <dbReference type="HAMAP-Rule" id="MF_01477"/>
    </source>
</evidence>
<dbReference type="Gene3D" id="3.30.460.10">
    <property type="entry name" value="Beta Polymerase, domain 2"/>
    <property type="match status" value="1"/>
</dbReference>
<dbReference type="GO" id="GO:0005737">
    <property type="term" value="C:cytoplasm"/>
    <property type="evidence" value="ECO:0007669"/>
    <property type="project" value="UniProtKB-SubCell"/>
</dbReference>
<name>A0A5C7E5A9_9BACT</name>
<dbReference type="GO" id="GO:0017148">
    <property type="term" value="P:negative regulation of translation"/>
    <property type="evidence" value="ECO:0007669"/>
    <property type="project" value="UniProtKB-UniRule"/>
</dbReference>
<dbReference type="Proteomes" id="UP000321629">
    <property type="component" value="Unassembled WGS sequence"/>
</dbReference>
<keyword evidence="2" id="KW-0963">Cytoplasm</keyword>
<organism evidence="3 4">
    <name type="scientific">Campylobacter volucris</name>
    <dbReference type="NCBI Taxonomy" id="1031542"/>
    <lineage>
        <taxon>Bacteria</taxon>
        <taxon>Pseudomonadati</taxon>
        <taxon>Campylobacterota</taxon>
        <taxon>Epsilonproteobacteria</taxon>
        <taxon>Campylobacterales</taxon>
        <taxon>Campylobacteraceae</taxon>
        <taxon>Campylobacter</taxon>
    </lineage>
</organism>
<proteinExistence type="inferred from homology"/>
<evidence type="ECO:0000313" key="4">
    <source>
        <dbReference type="Proteomes" id="UP000321629"/>
    </source>
</evidence>
<accession>A0A5C7E5A9</accession>
<dbReference type="InterPro" id="IPR043519">
    <property type="entry name" value="NT_sf"/>
</dbReference>
<keyword evidence="2" id="KW-0810">Translation regulation</keyword>
<protein>
    <recommendedName>
        <fullName evidence="2">Ribosomal silencing factor RsfS</fullName>
    </recommendedName>
</protein>
<comment type="subunit">
    <text evidence="2">Interacts with ribosomal protein uL14 (rplN).</text>
</comment>
<dbReference type="PANTHER" id="PTHR21043:SF0">
    <property type="entry name" value="MITOCHONDRIAL ASSEMBLY OF RIBOSOMAL LARGE SUBUNIT PROTEIN 1"/>
    <property type="match status" value="1"/>
</dbReference>
<comment type="caution">
    <text evidence="3">The sequence shown here is derived from an EMBL/GenBank/DDBJ whole genome shotgun (WGS) entry which is preliminary data.</text>
</comment>
<dbReference type="GO" id="GO:0090071">
    <property type="term" value="P:negative regulation of ribosome biogenesis"/>
    <property type="evidence" value="ECO:0007669"/>
    <property type="project" value="UniProtKB-UniRule"/>
</dbReference>